<sequence length="80" mass="9002">MQISYEDGGPSYFVNDYFPHFHYQASAALADEDYDLLIEYWGTRDTDLGDLETESQALEKLREDGAANNISELGLDYGGI</sequence>
<dbReference type="AlphaFoldDB" id="A0A1H3DHG4"/>
<reference evidence="2" key="1">
    <citation type="submission" date="2016-10" db="EMBL/GenBank/DDBJ databases">
        <authorList>
            <person name="Varghese N."/>
            <person name="Submissions S."/>
        </authorList>
    </citation>
    <scope>NUCLEOTIDE SEQUENCE [LARGE SCALE GENOMIC DNA]</scope>
    <source>
        <strain evidence="2">CGMCC 1.10118</strain>
    </source>
</reference>
<protein>
    <submittedName>
        <fullName evidence="1">Uncharacterized protein</fullName>
    </submittedName>
</protein>
<gene>
    <name evidence="1" type="ORF">SAMN04487946_101584</name>
</gene>
<organism evidence="1 2">
    <name type="scientific">Halobellus clavatus</name>
    <dbReference type="NCBI Taxonomy" id="660517"/>
    <lineage>
        <taxon>Archaea</taxon>
        <taxon>Methanobacteriati</taxon>
        <taxon>Methanobacteriota</taxon>
        <taxon>Stenosarchaea group</taxon>
        <taxon>Halobacteria</taxon>
        <taxon>Halobacteriales</taxon>
        <taxon>Haloferacaceae</taxon>
        <taxon>Halobellus</taxon>
    </lineage>
</organism>
<keyword evidence="2" id="KW-1185">Reference proteome</keyword>
<name>A0A1H3DHG4_9EURY</name>
<dbReference type="Proteomes" id="UP000199170">
    <property type="component" value="Unassembled WGS sequence"/>
</dbReference>
<accession>A0A1H3DHG4</accession>
<dbReference type="EMBL" id="FNPB01000001">
    <property type="protein sequence ID" value="SDX65932.1"/>
    <property type="molecule type" value="Genomic_DNA"/>
</dbReference>
<dbReference type="STRING" id="660517.SAMN04487946_101584"/>
<evidence type="ECO:0000313" key="1">
    <source>
        <dbReference type="EMBL" id="SDX65932.1"/>
    </source>
</evidence>
<proteinExistence type="predicted"/>
<evidence type="ECO:0000313" key="2">
    <source>
        <dbReference type="Proteomes" id="UP000199170"/>
    </source>
</evidence>